<dbReference type="InterPro" id="IPR029033">
    <property type="entry name" value="His_PPase_superfam"/>
</dbReference>
<evidence type="ECO:0000313" key="3">
    <source>
        <dbReference type="EMBL" id="TLF75826.1"/>
    </source>
</evidence>
<comment type="caution">
    <text evidence="3">The sequence shown here is derived from an EMBL/GenBank/DDBJ whole genome shotgun (WGS) entry which is preliminary data.</text>
</comment>
<protein>
    <submittedName>
        <fullName evidence="3">Acid phosphatase</fullName>
        <ecNumber evidence="3">3.1.3.2</ecNumber>
    </submittedName>
</protein>
<dbReference type="Proteomes" id="UP000306378">
    <property type="component" value="Unassembled WGS sequence"/>
</dbReference>
<evidence type="ECO:0000256" key="1">
    <source>
        <dbReference type="PIRSR" id="PIRSR613078-1"/>
    </source>
</evidence>
<sequence length="206" mass="22913">MMDHMSELEHARLIVLRHGETTWSAQRKHTSITDLPLTERGEQQARAAGQLLTDLKLRTPLVYTSPRLRATHTAELAGLASAVIDTDLAEWDYGDYEGRTTAEIRETVPGWTVWTHPVPGGESAEQVRARADRVLSTVTEQLAERDVVLVGHGHFSRVLIARWCEFEVREGRRFAMSTGAVSVLGYDHGAATVRGHNLVPAEELAR</sequence>
<feature type="active site" description="Tele-phosphohistidine intermediate" evidence="1">
    <location>
        <position position="18"/>
    </location>
</feature>
<feature type="binding site" evidence="2">
    <location>
        <position position="69"/>
    </location>
    <ligand>
        <name>substrate</name>
    </ligand>
</feature>
<proteinExistence type="predicted"/>
<dbReference type="PANTHER" id="PTHR48100:SF15">
    <property type="entry name" value="SEDOHEPTULOSE 1,7-BISPHOSPHATASE"/>
    <property type="match status" value="1"/>
</dbReference>
<dbReference type="CDD" id="cd07067">
    <property type="entry name" value="HP_PGM_like"/>
    <property type="match status" value="1"/>
</dbReference>
<feature type="active site" description="Proton donor/acceptor" evidence="1">
    <location>
        <position position="90"/>
    </location>
</feature>
<dbReference type="InterPro" id="IPR013078">
    <property type="entry name" value="His_Pase_superF_clade-1"/>
</dbReference>
<organism evidence="3 4">
    <name type="scientific">Nocardia cyriacigeorgica</name>
    <dbReference type="NCBI Taxonomy" id="135487"/>
    <lineage>
        <taxon>Bacteria</taxon>
        <taxon>Bacillati</taxon>
        <taxon>Actinomycetota</taxon>
        <taxon>Actinomycetes</taxon>
        <taxon>Mycobacteriales</taxon>
        <taxon>Nocardiaceae</taxon>
        <taxon>Nocardia</taxon>
    </lineage>
</organism>
<accession>A0A5R8NJN4</accession>
<evidence type="ECO:0000313" key="4">
    <source>
        <dbReference type="Proteomes" id="UP000306378"/>
    </source>
</evidence>
<dbReference type="InterPro" id="IPR050275">
    <property type="entry name" value="PGM_Phosphatase"/>
</dbReference>
<evidence type="ECO:0000256" key="2">
    <source>
        <dbReference type="PIRSR" id="PIRSR613078-2"/>
    </source>
</evidence>
<dbReference type="Pfam" id="PF00300">
    <property type="entry name" value="His_Phos_1"/>
    <property type="match status" value="1"/>
</dbReference>
<dbReference type="NCBIfam" id="NF009993">
    <property type="entry name" value="PRK13462.1"/>
    <property type="match status" value="1"/>
</dbReference>
<dbReference type="PANTHER" id="PTHR48100">
    <property type="entry name" value="BROAD-SPECIFICITY PHOSPHATASE YOR283W-RELATED"/>
    <property type="match status" value="1"/>
</dbReference>
<dbReference type="EC" id="3.1.3.2" evidence="3"/>
<keyword evidence="3" id="KW-0378">Hydrolase</keyword>
<dbReference type="SUPFAM" id="SSF53254">
    <property type="entry name" value="Phosphoglycerate mutase-like"/>
    <property type="match status" value="1"/>
</dbReference>
<dbReference type="EMBL" id="VBUT01000007">
    <property type="protein sequence ID" value="TLF75826.1"/>
    <property type="molecule type" value="Genomic_DNA"/>
</dbReference>
<dbReference type="GO" id="GO:0070297">
    <property type="term" value="P:regulation of phosphorelay signal transduction system"/>
    <property type="evidence" value="ECO:0007669"/>
    <property type="project" value="TreeGrafter"/>
</dbReference>
<dbReference type="SMART" id="SM00855">
    <property type="entry name" value="PGAM"/>
    <property type="match status" value="1"/>
</dbReference>
<gene>
    <name evidence="3" type="ORF">FEK34_18825</name>
</gene>
<dbReference type="GO" id="GO:0003993">
    <property type="term" value="F:acid phosphatase activity"/>
    <property type="evidence" value="ECO:0007669"/>
    <property type="project" value="UniProtKB-EC"/>
</dbReference>
<dbReference type="AlphaFoldDB" id="A0A5R8NJN4"/>
<dbReference type="GO" id="GO:0101006">
    <property type="term" value="F:protein histidine phosphatase activity"/>
    <property type="evidence" value="ECO:0007669"/>
    <property type="project" value="TreeGrafter"/>
</dbReference>
<feature type="binding site" evidence="2">
    <location>
        <begin position="90"/>
        <end position="93"/>
    </location>
    <ligand>
        <name>substrate</name>
    </ligand>
</feature>
<name>A0A5R8NJN4_9NOCA</name>
<reference evidence="3 4" key="1">
    <citation type="submission" date="2019-05" db="EMBL/GenBank/DDBJ databases">
        <title>Genomes sequences of two Nocardia cyriacigeorgica environmental isolates, type strains Nocardia asteroides ATCC 19247 and Nocardia cyriacigeorgica DSM 44484.</title>
        <authorList>
            <person name="Vautrin F."/>
            <person name="Bergeron E."/>
            <person name="Dubost A."/>
            <person name="Abrouk D."/>
            <person name="Rodriguez Nava V."/>
            <person name="Pujic P."/>
        </authorList>
    </citation>
    <scope>NUCLEOTIDE SEQUENCE [LARGE SCALE GENOMIC DNA]</scope>
    <source>
        <strain evidence="3 4">EML 446</strain>
    </source>
</reference>
<dbReference type="Gene3D" id="3.40.50.1240">
    <property type="entry name" value="Phosphoglycerate mutase-like"/>
    <property type="match status" value="1"/>
</dbReference>